<feature type="transmembrane region" description="Helical" evidence="2">
    <location>
        <begin position="107"/>
        <end position="127"/>
    </location>
</feature>
<gene>
    <name evidence="3" type="ORF">VQ03_12960</name>
</gene>
<sequence>MRLGTPDEGAGGRPSKDAPAGAARWRRLGGRLREEAGRIGAIFAYLLVVFGTLVLHETVVLSRHGMGYQFYGFAFINSWILAKVMLVAEGIEARRQAMRGPARRRPIVRIAARACGFAVLLVCAYVVEETLIGLWKGHSLAGSLPVIGGGGVRGLAAIAAIMAVALVPYFTWRELGRLLGRDRLRALVLSGTGSPRSDAPAGPRAG</sequence>
<evidence type="ECO:0000313" key="3">
    <source>
        <dbReference type="EMBL" id="KMO41338.1"/>
    </source>
</evidence>
<dbReference type="AlphaFoldDB" id="A0A0J6T726"/>
<keyword evidence="4" id="KW-1185">Reference proteome</keyword>
<feature type="transmembrane region" description="Helical" evidence="2">
    <location>
        <begin position="147"/>
        <end position="172"/>
    </location>
</feature>
<keyword evidence="2" id="KW-1133">Transmembrane helix</keyword>
<reference evidence="3 4" key="1">
    <citation type="submission" date="2015-03" db="EMBL/GenBank/DDBJ databases">
        <title>Genome sequencing of Methylobacterium tarhaniae DSM 25844.</title>
        <authorList>
            <person name="Chaudhry V."/>
            <person name="Patil P.B."/>
        </authorList>
    </citation>
    <scope>NUCLEOTIDE SEQUENCE [LARGE SCALE GENOMIC DNA]</scope>
    <source>
        <strain evidence="3 4">DSM 25844</strain>
    </source>
</reference>
<evidence type="ECO:0000256" key="1">
    <source>
        <dbReference type="SAM" id="MobiDB-lite"/>
    </source>
</evidence>
<protein>
    <submittedName>
        <fullName evidence="3">Uncharacterized protein</fullName>
    </submittedName>
</protein>
<dbReference type="EMBL" id="LABZ01000083">
    <property type="protein sequence ID" value="KMO41338.1"/>
    <property type="molecule type" value="Genomic_DNA"/>
</dbReference>
<comment type="caution">
    <text evidence="3">The sequence shown here is derived from an EMBL/GenBank/DDBJ whole genome shotgun (WGS) entry which is preliminary data.</text>
</comment>
<evidence type="ECO:0000313" key="4">
    <source>
        <dbReference type="Proteomes" id="UP000036449"/>
    </source>
</evidence>
<feature type="region of interest" description="Disordered" evidence="1">
    <location>
        <begin position="1"/>
        <end position="21"/>
    </location>
</feature>
<feature type="transmembrane region" description="Helical" evidence="2">
    <location>
        <begin position="36"/>
        <end position="56"/>
    </location>
</feature>
<feature type="transmembrane region" description="Helical" evidence="2">
    <location>
        <begin position="68"/>
        <end position="86"/>
    </location>
</feature>
<accession>A0A0J6T726</accession>
<dbReference type="Proteomes" id="UP000036449">
    <property type="component" value="Unassembled WGS sequence"/>
</dbReference>
<evidence type="ECO:0000256" key="2">
    <source>
        <dbReference type="SAM" id="Phobius"/>
    </source>
</evidence>
<keyword evidence="2" id="KW-0812">Transmembrane</keyword>
<proteinExistence type="predicted"/>
<organism evidence="3 4">
    <name type="scientific">Methylobacterium tarhaniae</name>
    <dbReference type="NCBI Taxonomy" id="1187852"/>
    <lineage>
        <taxon>Bacteria</taxon>
        <taxon>Pseudomonadati</taxon>
        <taxon>Pseudomonadota</taxon>
        <taxon>Alphaproteobacteria</taxon>
        <taxon>Hyphomicrobiales</taxon>
        <taxon>Methylobacteriaceae</taxon>
        <taxon>Methylobacterium</taxon>
    </lineage>
</organism>
<keyword evidence="2" id="KW-0472">Membrane</keyword>
<name>A0A0J6T726_9HYPH</name>
<dbReference type="PATRIC" id="fig|1187852.3.peg.6595"/>
<dbReference type="RefSeq" id="WP_048451302.1">
    <property type="nucleotide sequence ID" value="NZ_JBNNPJ010000021.1"/>
</dbReference>